<dbReference type="PANTHER" id="PTHR43557">
    <property type="entry name" value="APOPTOSIS-INDUCING FACTOR 1"/>
    <property type="match status" value="1"/>
</dbReference>
<keyword evidence="3" id="KW-0274">FAD</keyword>
<dbReference type="InterPro" id="IPR036188">
    <property type="entry name" value="FAD/NAD-bd_sf"/>
</dbReference>
<dbReference type="InterPro" id="IPR028202">
    <property type="entry name" value="Reductase_C"/>
</dbReference>
<dbReference type="SUPFAM" id="SSF55424">
    <property type="entry name" value="FAD/NAD-linked reductases, dimerisation (C-terminal) domain"/>
    <property type="match status" value="1"/>
</dbReference>
<name>A0ABU7LHR3_9NOCA</name>
<protein>
    <submittedName>
        <fullName evidence="7">FAD-dependent oxidoreductase</fullName>
    </submittedName>
</protein>
<dbReference type="Pfam" id="PF07992">
    <property type="entry name" value="Pyr_redox_2"/>
    <property type="match status" value="1"/>
</dbReference>
<keyword evidence="4" id="KW-0560">Oxidoreductase</keyword>
<dbReference type="InterPro" id="IPR050446">
    <property type="entry name" value="FAD-oxidoreductase/Apoptosis"/>
</dbReference>
<dbReference type="PANTHER" id="PTHR43557:SF2">
    <property type="entry name" value="RIESKE DOMAIN-CONTAINING PROTEIN-RELATED"/>
    <property type="match status" value="1"/>
</dbReference>
<evidence type="ECO:0000256" key="2">
    <source>
        <dbReference type="ARBA" id="ARBA00022630"/>
    </source>
</evidence>
<gene>
    <name evidence="7" type="ORF">Q7514_23115</name>
</gene>
<dbReference type="PRINTS" id="PR00368">
    <property type="entry name" value="FADPNR"/>
</dbReference>
<comment type="caution">
    <text evidence="7">The sequence shown here is derived from an EMBL/GenBank/DDBJ whole genome shotgun (WGS) entry which is preliminary data.</text>
</comment>
<dbReference type="RefSeq" id="WP_330135602.1">
    <property type="nucleotide sequence ID" value="NZ_JAUTXY010000012.1"/>
</dbReference>
<dbReference type="Gene3D" id="3.50.50.60">
    <property type="entry name" value="FAD/NAD(P)-binding domain"/>
    <property type="match status" value="2"/>
</dbReference>
<dbReference type="InterPro" id="IPR016156">
    <property type="entry name" value="FAD/NAD-linked_Rdtase_dimer_sf"/>
</dbReference>
<dbReference type="SUPFAM" id="SSF51905">
    <property type="entry name" value="FAD/NAD(P)-binding domain"/>
    <property type="match status" value="2"/>
</dbReference>
<proteinExistence type="predicted"/>
<accession>A0ABU7LHR3</accession>
<evidence type="ECO:0000256" key="3">
    <source>
        <dbReference type="ARBA" id="ARBA00022827"/>
    </source>
</evidence>
<evidence type="ECO:0000259" key="6">
    <source>
        <dbReference type="Pfam" id="PF14759"/>
    </source>
</evidence>
<evidence type="ECO:0000313" key="8">
    <source>
        <dbReference type="Proteomes" id="UP001336020"/>
    </source>
</evidence>
<evidence type="ECO:0000259" key="5">
    <source>
        <dbReference type="Pfam" id="PF07992"/>
    </source>
</evidence>
<evidence type="ECO:0000313" key="7">
    <source>
        <dbReference type="EMBL" id="MEE2060417.1"/>
    </source>
</evidence>
<dbReference type="Gene3D" id="3.30.390.30">
    <property type="match status" value="1"/>
</dbReference>
<keyword evidence="8" id="KW-1185">Reference proteome</keyword>
<dbReference type="EMBL" id="JAUTXY010000012">
    <property type="protein sequence ID" value="MEE2060417.1"/>
    <property type="molecule type" value="Genomic_DNA"/>
</dbReference>
<keyword evidence="2" id="KW-0285">Flavoprotein</keyword>
<sequence length="395" mass="41605">MADKLVVVGASLAGIKAVQELRLLGYGDAITLIGAEPHGPYDRPPLSKGFLSGTVSADDLRLVDDDALAALDVELLLGTEATGLDVESMQVQCGDRRVDYDRLLIATGASPRRPTWFRGLPGLHVLRSIDDADGLRADIAAAETIVVVGGGFIGTEAAAHLTASGKRVTVVTDADTLVPPLGTHMADLVTELHRSRGVGVVTGAVVDGLLGDDRVRGVELADGRTIAADAVLVSIGAVPETRWLNGSLVSDNGSLTCDPDGRVNETVWAAGDVTSQGAGHWFSAVNQARRVARSMLGVVDNTTRRLEQEVRYMWTDQFEFKVQMLGVAMPGDEFTVVSQAEPGSPEIAGLFSRDGMVSGGVVVNRPRDLAVVRRVVGAAEPLESALDSFPRKVVA</sequence>
<comment type="cofactor">
    <cofactor evidence="1">
        <name>FAD</name>
        <dbReference type="ChEBI" id="CHEBI:57692"/>
    </cofactor>
</comment>
<dbReference type="Pfam" id="PF14759">
    <property type="entry name" value="Reductase_C"/>
    <property type="match status" value="1"/>
</dbReference>
<feature type="domain" description="Reductase C-terminal" evidence="6">
    <location>
        <begin position="312"/>
        <end position="384"/>
    </location>
</feature>
<organism evidence="7 8">
    <name type="scientific">Rhodococcus artemisiae</name>
    <dbReference type="NCBI Taxonomy" id="714159"/>
    <lineage>
        <taxon>Bacteria</taxon>
        <taxon>Bacillati</taxon>
        <taxon>Actinomycetota</taxon>
        <taxon>Actinomycetes</taxon>
        <taxon>Mycobacteriales</taxon>
        <taxon>Nocardiaceae</taxon>
        <taxon>Rhodococcus</taxon>
    </lineage>
</organism>
<evidence type="ECO:0000256" key="1">
    <source>
        <dbReference type="ARBA" id="ARBA00001974"/>
    </source>
</evidence>
<reference evidence="7 8" key="1">
    <citation type="submission" date="2023-07" db="EMBL/GenBank/DDBJ databases">
        <authorList>
            <person name="Girao M."/>
            <person name="Carvalho M.F."/>
        </authorList>
    </citation>
    <scope>NUCLEOTIDE SEQUENCE [LARGE SCALE GENOMIC DNA]</scope>
    <source>
        <strain evidence="7 8">YIM65754</strain>
    </source>
</reference>
<dbReference type="Proteomes" id="UP001336020">
    <property type="component" value="Unassembled WGS sequence"/>
</dbReference>
<evidence type="ECO:0000256" key="4">
    <source>
        <dbReference type="ARBA" id="ARBA00023002"/>
    </source>
</evidence>
<dbReference type="InterPro" id="IPR023753">
    <property type="entry name" value="FAD/NAD-binding_dom"/>
</dbReference>
<dbReference type="PRINTS" id="PR00411">
    <property type="entry name" value="PNDRDTASEI"/>
</dbReference>
<feature type="domain" description="FAD/NAD(P)-binding" evidence="5">
    <location>
        <begin position="4"/>
        <end position="288"/>
    </location>
</feature>